<gene>
    <name evidence="2" type="ORF">UT18_C0007G0008</name>
</gene>
<evidence type="ECO:0000313" key="3">
    <source>
        <dbReference type="Proteomes" id="UP000034207"/>
    </source>
</evidence>
<dbReference type="InterPro" id="IPR016024">
    <property type="entry name" value="ARM-type_fold"/>
</dbReference>
<feature type="signal peptide" evidence="1">
    <location>
        <begin position="1"/>
        <end position="22"/>
    </location>
</feature>
<feature type="chain" id="PRO_5002533428" description="HEAT repeat domain-containing protein" evidence="1">
    <location>
        <begin position="23"/>
        <end position="444"/>
    </location>
</feature>
<dbReference type="STRING" id="1618345.UT18_C0007G0008"/>
<dbReference type="Gene3D" id="1.25.10.10">
    <property type="entry name" value="Leucine-rich Repeat Variant"/>
    <property type="match status" value="1"/>
</dbReference>
<protein>
    <recommendedName>
        <fullName evidence="4">HEAT repeat domain-containing protein</fullName>
    </recommendedName>
</protein>
<evidence type="ECO:0000313" key="2">
    <source>
        <dbReference type="EMBL" id="KKQ94752.1"/>
    </source>
</evidence>
<dbReference type="EMBL" id="LBVV01000007">
    <property type="protein sequence ID" value="KKQ94752.1"/>
    <property type="molecule type" value="Genomic_DNA"/>
</dbReference>
<proteinExistence type="predicted"/>
<sequence>MKRYMILALVLACLLLNGCASVQNDLNILSGEQDKEARLEAADHLAKSQDKEAIKKLIEASKTSELASQGVGEVRDSLIAESLVKETDLLKTIDCLQVIGDEASYDKIFSMMLIAEDIKVLKKILDIITSTDNDQAIPYLVEFLSVSPDEGLTTTVENIIMAYDNRAVPCLMQTAKDNVADSAEFINATDLLAGIGEDAILPLVGQLGASSWAKDILIKIGASTADYVYPKIWDKDVRVRADAIKVFSALTESDKSLFNKLTETDIKMLVNLRTEHNDNSEDASAIDNLILGSGSKALPYLAKYYLNQPWAEANIVIIGSPSLPYLEKIAAGGSNETMSKVIGNIQSIAQSDEKATNSILNIIKNKSLKQIRNNYDYYIKLGQTGSEGILANALYKYGNATMCVDYLNCGNDILYKAGERWATSHGYRVLSGGSHYGPSWGSGV</sequence>
<dbReference type="InterPro" id="IPR011989">
    <property type="entry name" value="ARM-like"/>
</dbReference>
<evidence type="ECO:0008006" key="4">
    <source>
        <dbReference type="Google" id="ProtNLM"/>
    </source>
</evidence>
<dbReference type="Proteomes" id="UP000034207">
    <property type="component" value="Unassembled WGS sequence"/>
</dbReference>
<comment type="caution">
    <text evidence="2">The sequence shown here is derived from an EMBL/GenBank/DDBJ whole genome shotgun (WGS) entry which is preliminary data.</text>
</comment>
<dbReference type="SUPFAM" id="SSF48371">
    <property type="entry name" value="ARM repeat"/>
    <property type="match status" value="1"/>
</dbReference>
<accession>A0A0G0LUP6</accession>
<dbReference type="AlphaFoldDB" id="A0A0G0LUP6"/>
<organism evidence="2 3">
    <name type="scientific">candidate division CPR2 bacterium GW2011_GWC2_39_10</name>
    <dbReference type="NCBI Taxonomy" id="1618345"/>
    <lineage>
        <taxon>Bacteria</taxon>
        <taxon>Bacteria division CPR2</taxon>
    </lineage>
</organism>
<keyword evidence="1" id="KW-0732">Signal</keyword>
<reference evidence="2 3" key="1">
    <citation type="journal article" date="2015" name="Nature">
        <title>rRNA introns, odd ribosomes, and small enigmatic genomes across a large radiation of phyla.</title>
        <authorList>
            <person name="Brown C.T."/>
            <person name="Hug L.A."/>
            <person name="Thomas B.C."/>
            <person name="Sharon I."/>
            <person name="Castelle C.J."/>
            <person name="Singh A."/>
            <person name="Wilkins M.J."/>
            <person name="Williams K.H."/>
            <person name="Banfield J.F."/>
        </authorList>
    </citation>
    <scope>NUCLEOTIDE SEQUENCE [LARGE SCALE GENOMIC DNA]</scope>
</reference>
<evidence type="ECO:0000256" key="1">
    <source>
        <dbReference type="SAM" id="SignalP"/>
    </source>
</evidence>
<name>A0A0G0LUP6_UNCC2</name>